<proteinExistence type="predicted"/>
<reference evidence="1" key="1">
    <citation type="submission" date="2021-03" db="EMBL/GenBank/DDBJ databases">
        <title>Evolutionary priming and transition to the ectomycorrhizal habit in an iconic lineage of mushroom-forming fungi: is preadaptation a requirement?</title>
        <authorList>
            <consortium name="DOE Joint Genome Institute"/>
            <person name="Looney B.P."/>
            <person name="Miyauchi S."/>
            <person name="Morin E."/>
            <person name="Drula E."/>
            <person name="Courty P.E."/>
            <person name="Chicoki N."/>
            <person name="Fauchery L."/>
            <person name="Kohler A."/>
            <person name="Kuo A."/>
            <person name="LaButti K."/>
            <person name="Pangilinan J."/>
            <person name="Lipzen A."/>
            <person name="Riley R."/>
            <person name="Andreopoulos W."/>
            <person name="He G."/>
            <person name="Johnson J."/>
            <person name="Barry K.W."/>
            <person name="Grigoriev I.V."/>
            <person name="Nagy L."/>
            <person name="Hibbett D."/>
            <person name="Henrissat B."/>
            <person name="Matheny P.B."/>
            <person name="Labbe J."/>
            <person name="Martin A.F."/>
        </authorList>
    </citation>
    <scope>NUCLEOTIDE SEQUENCE</scope>
    <source>
        <strain evidence="1">BPL698</strain>
    </source>
</reference>
<evidence type="ECO:0000313" key="1">
    <source>
        <dbReference type="EMBL" id="KAI9512317.1"/>
    </source>
</evidence>
<sequence>MDYNTAASPFWDFSQSPSATFPQLAENDLFALLQKQFNPEAQTPSPFPIPRDGVDPSKISNLPAPAPVPPSPLSDDSSPSPPSTTDHLTSSRRQSTNSTTEQDAHELKRKASIDDLEDDNPSQKTSKKAPSRRKSGPSQDESRLLKRKEQNRAAQRAFRERKEKHVKDLEDKVAELEAKSMSAETENQHLKELLKRLQDENVSLRHTSFTFSVPRNADLADGSFNGCLFPPPTPSSSGAAPQSSSLDAPSAFPGDIDFGALTSFDPSSLNLLDDSDATMSFDFGGHGQYVPSKTPYKTIASAPMFMSFPDPISLESASYLEEYGSDTRFEQCQSWTGQTLPREGNRPTGSLDELFGGHIFGAQSPLNFNALMNSAATSPLSPPASTISIVHQSIPSTSGPSSSAGPSFESSDASSPAASSSSSGDCPKTRAAMEQRIQAEGSSVFAPSPPQETEPQTQVFRTPGGADGPMIMCKGATFPMTEASDKNIEVLAAWKTSNVDMNELCSEFTDKARCDGTKVVLDPQGVSSILEKLTARLQSSP</sequence>
<protein>
    <submittedName>
        <fullName evidence="1">Uncharacterized protein</fullName>
    </submittedName>
</protein>
<name>A0ACC0ULC9_9AGAM</name>
<comment type="caution">
    <text evidence="1">The sequence shown here is derived from an EMBL/GenBank/DDBJ whole genome shotgun (WGS) entry which is preliminary data.</text>
</comment>
<organism evidence="1 2">
    <name type="scientific">Russula earlei</name>
    <dbReference type="NCBI Taxonomy" id="71964"/>
    <lineage>
        <taxon>Eukaryota</taxon>
        <taxon>Fungi</taxon>
        <taxon>Dikarya</taxon>
        <taxon>Basidiomycota</taxon>
        <taxon>Agaricomycotina</taxon>
        <taxon>Agaricomycetes</taxon>
        <taxon>Russulales</taxon>
        <taxon>Russulaceae</taxon>
        <taxon>Russula</taxon>
    </lineage>
</organism>
<keyword evidence="2" id="KW-1185">Reference proteome</keyword>
<gene>
    <name evidence="1" type="ORF">F5148DRAFT_1302936</name>
</gene>
<accession>A0ACC0ULC9</accession>
<dbReference type="EMBL" id="JAGFNK010000010">
    <property type="protein sequence ID" value="KAI9512317.1"/>
    <property type="molecule type" value="Genomic_DNA"/>
</dbReference>
<evidence type="ECO:0000313" key="2">
    <source>
        <dbReference type="Proteomes" id="UP001207468"/>
    </source>
</evidence>
<dbReference type="Proteomes" id="UP001207468">
    <property type="component" value="Unassembled WGS sequence"/>
</dbReference>